<evidence type="ECO:0000259" key="4">
    <source>
        <dbReference type="PROSITE" id="PS50893"/>
    </source>
</evidence>
<sequence length="369" mass="38253">MRTETDAATGGTLDAHVTVHRRDGFRLDVAIGASPGEVVAVMGPSGAGKSTLVAAIAGLVRLDAGFVRLDGREVASATRHVPPEQRGAVLLGQDARLFPHLSARDNVAFGLRARGVTRSVAARDADMWLERVGLGGWGGRRPSELSGGQQQRVALARALATHPRLLLLDEPLTSLDAETAGDVRALLHEQLTAVHATAVVVTHDAVDAAALARRLLVVEGGVVVQEGSVQRVLAAPATRFAAAVSGLNRVVGTARDGTWTSPDAALALHAADEHSRVEASADGVALAALVRPSSVHLGTVDDAPSVPGEWTAHVVRLEPTPAGVRVHTGDPAVAVDVAADTVAALGLDRGARVRLRVDPADVRFVRVSE</sequence>
<proteinExistence type="predicted"/>
<keyword evidence="1" id="KW-0813">Transport</keyword>
<dbReference type="InterPro" id="IPR017871">
    <property type="entry name" value="ABC_transporter-like_CS"/>
</dbReference>
<gene>
    <name evidence="5" type="ORF">BJ991_001372</name>
</gene>
<dbReference type="InterPro" id="IPR003439">
    <property type="entry name" value="ABC_transporter-like_ATP-bd"/>
</dbReference>
<dbReference type="EMBL" id="JACCBV010000001">
    <property type="protein sequence ID" value="NYE19344.1"/>
    <property type="molecule type" value="Genomic_DNA"/>
</dbReference>
<dbReference type="PANTHER" id="PTHR42781:SF4">
    <property type="entry name" value="SPERMIDINE_PUTRESCINE IMPORT ATP-BINDING PROTEIN POTA"/>
    <property type="match status" value="1"/>
</dbReference>
<accession>A0A7Y9KL26</accession>
<evidence type="ECO:0000256" key="2">
    <source>
        <dbReference type="ARBA" id="ARBA00022741"/>
    </source>
</evidence>
<evidence type="ECO:0000256" key="3">
    <source>
        <dbReference type="ARBA" id="ARBA00022840"/>
    </source>
</evidence>
<evidence type="ECO:0000313" key="5">
    <source>
        <dbReference type="EMBL" id="NYE19344.1"/>
    </source>
</evidence>
<reference evidence="5 6" key="1">
    <citation type="submission" date="2020-07" db="EMBL/GenBank/DDBJ databases">
        <title>Sequencing the genomes of 1000 actinobacteria strains.</title>
        <authorList>
            <person name="Klenk H.-P."/>
        </authorList>
    </citation>
    <scope>NUCLEOTIDE SEQUENCE [LARGE SCALE GENOMIC DNA]</scope>
    <source>
        <strain evidence="5 6">DSM 24662</strain>
    </source>
</reference>
<dbReference type="InterPro" id="IPR003593">
    <property type="entry name" value="AAA+_ATPase"/>
</dbReference>
<comment type="caution">
    <text evidence="5">The sequence shown here is derived from an EMBL/GenBank/DDBJ whole genome shotgun (WGS) entry which is preliminary data.</text>
</comment>
<dbReference type="PROSITE" id="PS50893">
    <property type="entry name" value="ABC_TRANSPORTER_2"/>
    <property type="match status" value="1"/>
</dbReference>
<dbReference type="SUPFAM" id="SSF52540">
    <property type="entry name" value="P-loop containing nucleoside triphosphate hydrolases"/>
    <property type="match status" value="1"/>
</dbReference>
<dbReference type="InterPro" id="IPR050093">
    <property type="entry name" value="ABC_SmlMolc_Importer"/>
</dbReference>
<dbReference type="SUPFAM" id="SSF50331">
    <property type="entry name" value="MOP-like"/>
    <property type="match status" value="1"/>
</dbReference>
<dbReference type="Proteomes" id="UP000576969">
    <property type="component" value="Unassembled WGS sequence"/>
</dbReference>
<dbReference type="PROSITE" id="PS00211">
    <property type="entry name" value="ABC_TRANSPORTER_1"/>
    <property type="match status" value="1"/>
</dbReference>
<name>A0A7Y9KL26_9MICO</name>
<dbReference type="RefSeq" id="WP_343048669.1">
    <property type="nucleotide sequence ID" value="NZ_JACCBV010000001.1"/>
</dbReference>
<organism evidence="5 6">
    <name type="scientific">Microbacterium immunditiarum</name>
    <dbReference type="NCBI Taxonomy" id="337480"/>
    <lineage>
        <taxon>Bacteria</taxon>
        <taxon>Bacillati</taxon>
        <taxon>Actinomycetota</taxon>
        <taxon>Actinomycetes</taxon>
        <taxon>Micrococcales</taxon>
        <taxon>Microbacteriaceae</taxon>
        <taxon>Microbacterium</taxon>
    </lineage>
</organism>
<dbReference type="InterPro" id="IPR027417">
    <property type="entry name" value="P-loop_NTPase"/>
</dbReference>
<keyword evidence="3 5" id="KW-0067">ATP-binding</keyword>
<dbReference type="PANTHER" id="PTHR42781">
    <property type="entry name" value="SPERMIDINE/PUTRESCINE IMPORT ATP-BINDING PROTEIN POTA"/>
    <property type="match status" value="1"/>
</dbReference>
<dbReference type="GO" id="GO:0005524">
    <property type="term" value="F:ATP binding"/>
    <property type="evidence" value="ECO:0007669"/>
    <property type="project" value="UniProtKB-KW"/>
</dbReference>
<dbReference type="InterPro" id="IPR008995">
    <property type="entry name" value="Mo/tungstate-bd_C_term_dom"/>
</dbReference>
<keyword evidence="6" id="KW-1185">Reference proteome</keyword>
<dbReference type="Pfam" id="PF00005">
    <property type="entry name" value="ABC_tran"/>
    <property type="match status" value="1"/>
</dbReference>
<dbReference type="AlphaFoldDB" id="A0A7Y9KL26"/>
<feature type="domain" description="ABC transporter" evidence="4">
    <location>
        <begin position="1"/>
        <end position="245"/>
    </location>
</feature>
<protein>
    <submittedName>
        <fullName evidence="5">Molybdate transport system ATP-binding protein</fullName>
    </submittedName>
</protein>
<evidence type="ECO:0000256" key="1">
    <source>
        <dbReference type="ARBA" id="ARBA00022448"/>
    </source>
</evidence>
<dbReference type="GO" id="GO:0016887">
    <property type="term" value="F:ATP hydrolysis activity"/>
    <property type="evidence" value="ECO:0007669"/>
    <property type="project" value="InterPro"/>
</dbReference>
<keyword evidence="2" id="KW-0547">Nucleotide-binding</keyword>
<dbReference type="Gene3D" id="3.40.50.300">
    <property type="entry name" value="P-loop containing nucleotide triphosphate hydrolases"/>
    <property type="match status" value="1"/>
</dbReference>
<dbReference type="SMART" id="SM00382">
    <property type="entry name" value="AAA"/>
    <property type="match status" value="1"/>
</dbReference>
<evidence type="ECO:0000313" key="6">
    <source>
        <dbReference type="Proteomes" id="UP000576969"/>
    </source>
</evidence>